<dbReference type="InterPro" id="IPR003960">
    <property type="entry name" value="ATPase_AAA_CS"/>
</dbReference>
<dbReference type="PROSITE" id="PS00674">
    <property type="entry name" value="AAA"/>
    <property type="match status" value="1"/>
</dbReference>
<dbReference type="RefSeq" id="WP_190950700.1">
    <property type="nucleotide sequence ID" value="NZ_JACJTC010000014.1"/>
</dbReference>
<dbReference type="Gene3D" id="3.40.50.300">
    <property type="entry name" value="P-loop containing nucleotide triphosphate hydrolases"/>
    <property type="match status" value="1"/>
</dbReference>
<dbReference type="InterPro" id="IPR050168">
    <property type="entry name" value="AAA_ATPase_domain"/>
</dbReference>
<reference evidence="3 4" key="1">
    <citation type="journal article" date="2020" name="ISME J.">
        <title>Comparative genomics reveals insights into cyanobacterial evolution and habitat adaptation.</title>
        <authorList>
            <person name="Chen M.Y."/>
            <person name="Teng W.K."/>
            <person name="Zhao L."/>
            <person name="Hu C.X."/>
            <person name="Zhou Y.K."/>
            <person name="Han B.P."/>
            <person name="Song L.R."/>
            <person name="Shu W.S."/>
        </authorList>
    </citation>
    <scope>NUCLEOTIDE SEQUENCE [LARGE SCALE GENOMIC DNA]</scope>
    <source>
        <strain evidence="3 4">FACHB-252</strain>
    </source>
</reference>
<dbReference type="SUPFAM" id="SSF52540">
    <property type="entry name" value="P-loop containing nucleoside triphosphate hydrolases"/>
    <property type="match status" value="1"/>
</dbReference>
<keyword evidence="1 3" id="KW-0067">ATP-binding</keyword>
<dbReference type="InterPro" id="IPR003593">
    <property type="entry name" value="AAA+_ATPase"/>
</dbReference>
<evidence type="ECO:0000313" key="4">
    <source>
        <dbReference type="Proteomes" id="UP000606396"/>
    </source>
</evidence>
<dbReference type="EMBL" id="JACJTC010000014">
    <property type="protein sequence ID" value="MBD2613423.1"/>
    <property type="molecule type" value="Genomic_DNA"/>
</dbReference>
<comment type="similarity">
    <text evidence="1">Belongs to the AAA ATPase family.</text>
</comment>
<evidence type="ECO:0000313" key="3">
    <source>
        <dbReference type="EMBL" id="MBD2613423.1"/>
    </source>
</evidence>
<dbReference type="CDD" id="cd19481">
    <property type="entry name" value="RecA-like_protease"/>
    <property type="match status" value="1"/>
</dbReference>
<proteinExistence type="inferred from homology"/>
<dbReference type="PANTHER" id="PTHR23077:SF132">
    <property type="entry name" value="ATP-DEPENDENT ZN PROTEASE"/>
    <property type="match status" value="1"/>
</dbReference>
<evidence type="ECO:0000259" key="2">
    <source>
        <dbReference type="SMART" id="SM00382"/>
    </source>
</evidence>
<dbReference type="PANTHER" id="PTHR23077">
    <property type="entry name" value="AAA-FAMILY ATPASE"/>
    <property type="match status" value="1"/>
</dbReference>
<dbReference type="Pfam" id="PF00004">
    <property type="entry name" value="AAA"/>
    <property type="match status" value="1"/>
</dbReference>
<dbReference type="InterPro" id="IPR003959">
    <property type="entry name" value="ATPase_AAA_core"/>
</dbReference>
<dbReference type="Proteomes" id="UP000606396">
    <property type="component" value="Unassembled WGS sequence"/>
</dbReference>
<evidence type="ECO:0000256" key="1">
    <source>
        <dbReference type="RuleBase" id="RU003651"/>
    </source>
</evidence>
<dbReference type="InterPro" id="IPR027417">
    <property type="entry name" value="P-loop_NTPase"/>
</dbReference>
<keyword evidence="1" id="KW-0547">Nucleotide-binding</keyword>
<keyword evidence="4" id="KW-1185">Reference proteome</keyword>
<dbReference type="SMART" id="SM00382">
    <property type="entry name" value="AAA"/>
    <property type="match status" value="1"/>
</dbReference>
<sequence length="413" mass="47589">MKIQQLITEALSLPNNAIAYHISQELAAIYPHKGLVEGNDPTFNLEKYANVNLCTLQENTFIHNQIMTSWDGMEEEIYNHTENASFEVTWQGHKLDILLMSWQEGYCKTRYYWILADNKEIAENFFVDVCDWNSEIRDEVLVFEDGYWEKNQDLFQSIKGATFDNLILQGNLKQDIQDDLNTFFASRETYAAYGVPWKRGILFIGSPGNGKTHTVKALINQMQQPCLYVKSFKSEYDTDSENIRKVFKQARQSAPCILVLEDIDSLLTDENRSFFLNELDGFALNEGIITIATTNHPERLDSAISDRPSRFDRKYHFELPDIEVRQAYIALWNQKLKTVMQLSDEAINHIVTLTDGFSFAYLKELFLSSMIRWMGTLETGAMEKIMLSQVAVLREQMSSTTITSEASENENES</sequence>
<gene>
    <name evidence="3" type="ORF">H6G94_19460</name>
</gene>
<name>A0ABR8HE97_NOSPU</name>
<feature type="domain" description="AAA+ ATPase" evidence="2">
    <location>
        <begin position="197"/>
        <end position="321"/>
    </location>
</feature>
<dbReference type="GO" id="GO:0005524">
    <property type="term" value="F:ATP binding"/>
    <property type="evidence" value="ECO:0007669"/>
    <property type="project" value="UniProtKB-KW"/>
</dbReference>
<protein>
    <submittedName>
        <fullName evidence="3">ATP-binding protein</fullName>
    </submittedName>
</protein>
<organism evidence="3 4">
    <name type="scientific">Nostoc punctiforme FACHB-252</name>
    <dbReference type="NCBI Taxonomy" id="1357509"/>
    <lineage>
        <taxon>Bacteria</taxon>
        <taxon>Bacillati</taxon>
        <taxon>Cyanobacteriota</taxon>
        <taxon>Cyanophyceae</taxon>
        <taxon>Nostocales</taxon>
        <taxon>Nostocaceae</taxon>
        <taxon>Nostoc</taxon>
    </lineage>
</organism>
<comment type="caution">
    <text evidence="3">The sequence shown here is derived from an EMBL/GenBank/DDBJ whole genome shotgun (WGS) entry which is preliminary data.</text>
</comment>
<accession>A0ABR8HE97</accession>